<sequence>MTDVVRLSGIEVYKYFITPSTKWVLIVSVFVSSLAAIGAAWLTSAEGSAPTLNGAVAVAALPVGLLIPINAILVFCSDWHHRDMMTFLSLARGRAAFFAAKLVAAVGLAALIVLATLLVAAFAVTGFSAARGATPDFSFGEPVGLLWVAVVGGTLAGAALGSAIMSTALAVTVMILQMIVLDPILGFLPNGVGDYLRSGTALGGWQAEMGILAFVSSAALWIVAPLAIGFVRFLTREP</sequence>
<dbReference type="RefSeq" id="WP_045526427.1">
    <property type="nucleotide sequence ID" value="NZ_CP011043.1"/>
</dbReference>
<gene>
    <name evidence="2" type="ORF">VO01_01710</name>
</gene>
<feature type="transmembrane region" description="Helical" evidence="1">
    <location>
        <begin position="168"/>
        <end position="189"/>
    </location>
</feature>
<dbReference type="HOGENOM" id="CLU_1164260_0_0_11"/>
<organism evidence="2 3">
    <name type="scientific">Clavibacter michiganensis subsp. insidiosus</name>
    <dbReference type="NCBI Taxonomy" id="33014"/>
    <lineage>
        <taxon>Bacteria</taxon>
        <taxon>Bacillati</taxon>
        <taxon>Actinomycetota</taxon>
        <taxon>Actinomycetes</taxon>
        <taxon>Micrococcales</taxon>
        <taxon>Microbacteriaceae</taxon>
        <taxon>Clavibacter</taxon>
    </lineage>
</organism>
<feature type="transmembrane region" description="Helical" evidence="1">
    <location>
        <begin position="23"/>
        <end position="42"/>
    </location>
</feature>
<proteinExistence type="predicted"/>
<dbReference type="Proteomes" id="UP000032604">
    <property type="component" value="Chromosome"/>
</dbReference>
<evidence type="ECO:0000313" key="3">
    <source>
        <dbReference type="Proteomes" id="UP000032604"/>
    </source>
</evidence>
<protein>
    <submittedName>
        <fullName evidence="2">Uncharacterized protein</fullName>
    </submittedName>
</protein>
<dbReference type="OrthoDB" id="3822725at2"/>
<feature type="transmembrane region" description="Helical" evidence="1">
    <location>
        <begin position="97"/>
        <end position="124"/>
    </location>
</feature>
<keyword evidence="1" id="KW-0812">Transmembrane</keyword>
<keyword evidence="1" id="KW-0472">Membrane</keyword>
<evidence type="ECO:0000313" key="2">
    <source>
        <dbReference type="EMBL" id="AJW78019.1"/>
    </source>
</evidence>
<evidence type="ECO:0000256" key="1">
    <source>
        <dbReference type="SAM" id="Phobius"/>
    </source>
</evidence>
<feature type="transmembrane region" description="Helical" evidence="1">
    <location>
        <begin position="144"/>
        <end position="161"/>
    </location>
</feature>
<dbReference type="AlphaFoldDB" id="A0A0D5CFF7"/>
<accession>A0A0D5CFF7</accession>
<reference evidence="2 3" key="1">
    <citation type="journal article" date="2015" name="Genome Announc.">
        <title>Complete Genome Sequence of Clavibacter michiganensis subsp. insidiosus R1-1 Using PacBio Single-Molecule Real-Time Technology.</title>
        <authorList>
            <person name="Lu Y."/>
            <person name="Samac D.A."/>
            <person name="Glazebrook J."/>
            <person name="Ishimaru C.A."/>
        </authorList>
    </citation>
    <scope>NUCLEOTIDE SEQUENCE [LARGE SCALE GENOMIC DNA]</scope>
    <source>
        <strain evidence="2 3">R1-1</strain>
    </source>
</reference>
<dbReference type="KEGG" id="cmh:VO01_01710"/>
<keyword evidence="1" id="KW-1133">Transmembrane helix</keyword>
<dbReference type="EMBL" id="CP011043">
    <property type="protein sequence ID" value="AJW78019.1"/>
    <property type="molecule type" value="Genomic_DNA"/>
</dbReference>
<name>A0A0D5CFF7_9MICO</name>
<feature type="transmembrane region" description="Helical" evidence="1">
    <location>
        <begin position="54"/>
        <end position="76"/>
    </location>
</feature>
<feature type="transmembrane region" description="Helical" evidence="1">
    <location>
        <begin position="209"/>
        <end position="234"/>
    </location>
</feature>
<dbReference type="PATRIC" id="fig|33014.5.peg.362"/>